<organism evidence="2 3">
    <name type="scientific">Sorghum bicolor</name>
    <name type="common">Sorghum</name>
    <name type="synonym">Sorghum vulgare</name>
    <dbReference type="NCBI Taxonomy" id="4558"/>
    <lineage>
        <taxon>Eukaryota</taxon>
        <taxon>Viridiplantae</taxon>
        <taxon>Streptophyta</taxon>
        <taxon>Embryophyta</taxon>
        <taxon>Tracheophyta</taxon>
        <taxon>Spermatophyta</taxon>
        <taxon>Magnoliopsida</taxon>
        <taxon>Liliopsida</taxon>
        <taxon>Poales</taxon>
        <taxon>Poaceae</taxon>
        <taxon>PACMAD clade</taxon>
        <taxon>Panicoideae</taxon>
        <taxon>Andropogonodae</taxon>
        <taxon>Andropogoneae</taxon>
        <taxon>Sorghinae</taxon>
        <taxon>Sorghum</taxon>
    </lineage>
</organism>
<accession>A0A1Z5RGR8</accession>
<dbReference type="EMBL" id="CM000765">
    <property type="protein sequence ID" value="OQU82625.1"/>
    <property type="molecule type" value="Genomic_DNA"/>
</dbReference>
<gene>
    <name evidence="2" type="ORF">SORBI_3006G276533</name>
</gene>
<sequence length="118" mass="13324">MAATPPPPQKNDLLPAQEHRTTLVYERNVMREIRALDAKIGKLELQINSELEKISSCSGLLEEMIAQPQGSPCSSLRAELDRLRAKRERAYEKFQRQQLETMQQIHDDTAPPAGATNN</sequence>
<reference evidence="3" key="2">
    <citation type="journal article" date="2018" name="Plant J.">
        <title>The Sorghum bicolor reference genome: improved assembly, gene annotations, a transcriptome atlas, and signatures of genome organization.</title>
        <authorList>
            <person name="McCormick R.F."/>
            <person name="Truong S.K."/>
            <person name="Sreedasyam A."/>
            <person name="Jenkins J."/>
            <person name="Shu S."/>
            <person name="Sims D."/>
            <person name="Kennedy M."/>
            <person name="Amirebrahimi M."/>
            <person name="Weers B.D."/>
            <person name="McKinley B."/>
            <person name="Mattison A."/>
            <person name="Morishige D.T."/>
            <person name="Grimwood J."/>
            <person name="Schmutz J."/>
            <person name="Mullet J.E."/>
        </authorList>
    </citation>
    <scope>NUCLEOTIDE SEQUENCE [LARGE SCALE GENOMIC DNA]</scope>
    <source>
        <strain evidence="3">cv. BTx623</strain>
    </source>
</reference>
<protein>
    <submittedName>
        <fullName evidence="2">Uncharacterized protein</fullName>
    </submittedName>
</protein>
<dbReference type="Gramene" id="OQU82625">
    <property type="protein sequence ID" value="OQU82625"/>
    <property type="gene ID" value="SORBI_3006G276533"/>
</dbReference>
<reference evidence="2 3" key="1">
    <citation type="journal article" date="2009" name="Nature">
        <title>The Sorghum bicolor genome and the diversification of grasses.</title>
        <authorList>
            <person name="Paterson A.H."/>
            <person name="Bowers J.E."/>
            <person name="Bruggmann R."/>
            <person name="Dubchak I."/>
            <person name="Grimwood J."/>
            <person name="Gundlach H."/>
            <person name="Haberer G."/>
            <person name="Hellsten U."/>
            <person name="Mitros T."/>
            <person name="Poliakov A."/>
            <person name="Schmutz J."/>
            <person name="Spannagl M."/>
            <person name="Tang H."/>
            <person name="Wang X."/>
            <person name="Wicker T."/>
            <person name="Bharti A.K."/>
            <person name="Chapman J."/>
            <person name="Feltus F.A."/>
            <person name="Gowik U."/>
            <person name="Grigoriev I.V."/>
            <person name="Lyons E."/>
            <person name="Maher C.A."/>
            <person name="Martis M."/>
            <person name="Narechania A."/>
            <person name="Otillar R.P."/>
            <person name="Penning B.W."/>
            <person name="Salamov A.A."/>
            <person name="Wang Y."/>
            <person name="Zhang L."/>
            <person name="Carpita N.C."/>
            <person name="Freeling M."/>
            <person name="Gingle A.R."/>
            <person name="Hash C.T."/>
            <person name="Keller B."/>
            <person name="Klein P."/>
            <person name="Kresovich S."/>
            <person name="McCann M.C."/>
            <person name="Ming R."/>
            <person name="Peterson D.G."/>
            <person name="Mehboob-ur-Rahman"/>
            <person name="Ware D."/>
            <person name="Westhoff P."/>
            <person name="Mayer K.F."/>
            <person name="Messing J."/>
            <person name="Rokhsar D.S."/>
        </authorList>
    </citation>
    <scope>NUCLEOTIDE SEQUENCE [LARGE SCALE GENOMIC DNA]</scope>
    <source>
        <strain evidence="3">cv. BTx623</strain>
    </source>
</reference>
<dbReference type="AlphaFoldDB" id="A0A1Z5RGR8"/>
<proteinExistence type="predicted"/>
<feature type="region of interest" description="Disordered" evidence="1">
    <location>
        <begin position="95"/>
        <end position="118"/>
    </location>
</feature>
<dbReference type="Proteomes" id="UP000000768">
    <property type="component" value="Chromosome 6"/>
</dbReference>
<evidence type="ECO:0000313" key="2">
    <source>
        <dbReference type="EMBL" id="OQU82625.1"/>
    </source>
</evidence>
<name>A0A1Z5RGR8_SORBI</name>
<evidence type="ECO:0000256" key="1">
    <source>
        <dbReference type="SAM" id="MobiDB-lite"/>
    </source>
</evidence>
<evidence type="ECO:0000313" key="3">
    <source>
        <dbReference type="Proteomes" id="UP000000768"/>
    </source>
</evidence>
<dbReference type="InParanoid" id="A0A1Z5RGR8"/>
<keyword evidence="3" id="KW-1185">Reference proteome</keyword>